<dbReference type="OrthoDB" id="5099774at2759"/>
<protein>
    <submittedName>
        <fullName evidence="5">Ankyrin repeats (Many copies) domain-containing protein</fullName>
    </submittedName>
</protein>
<dbReference type="InterPro" id="IPR002110">
    <property type="entry name" value="Ankyrin_rpt"/>
</dbReference>
<dbReference type="SMART" id="SM00248">
    <property type="entry name" value="ANK"/>
    <property type="match status" value="3"/>
</dbReference>
<dbReference type="GeneID" id="68357904"/>
<evidence type="ECO:0000256" key="3">
    <source>
        <dbReference type="PROSITE-ProRule" id="PRU00023"/>
    </source>
</evidence>
<keyword evidence="1" id="KW-0677">Repeat</keyword>
<dbReference type="Pfam" id="PF13637">
    <property type="entry name" value="Ank_4"/>
    <property type="match status" value="1"/>
</dbReference>
<proteinExistence type="predicted"/>
<feature type="repeat" description="ANK" evidence="3">
    <location>
        <begin position="129"/>
        <end position="162"/>
    </location>
</feature>
<evidence type="ECO:0000256" key="4">
    <source>
        <dbReference type="SAM" id="MobiDB-lite"/>
    </source>
</evidence>
<feature type="compositionally biased region" description="Basic and acidic residues" evidence="4">
    <location>
        <begin position="35"/>
        <end position="44"/>
    </location>
</feature>
<evidence type="ECO:0000256" key="1">
    <source>
        <dbReference type="ARBA" id="ARBA00022737"/>
    </source>
</evidence>
<keyword evidence="2 3" id="KW-0040">ANK repeat</keyword>
<gene>
    <name evidence="5" type="ORF">HRG_08775</name>
</gene>
<dbReference type="PROSITE" id="PS50297">
    <property type="entry name" value="ANK_REP_REGION"/>
    <property type="match status" value="2"/>
</dbReference>
<sequence>MAPASGSHVDSNASRQGIRSPPNSAAHISHLRPRYPTEARRKDSFPAAQQLAQSISSTETLEAAVTEGAQLEEAPNLLDSAQSTEHAPVSILEAATKIACDKTAAHSAKLAVLRVFSESFEQAAKQFTAGDTAMLQAASTQGHEKVVQTLLDKGADVNIQGGEDGNALQAASLKDTRRHGNAFQAALCGGHEKVAQMLLENGHEKVAQMLLEKGADVNAKDGNALCAASYGGHEKVVQMLLENGANVNTQSERLPQHI</sequence>
<feature type="repeat" description="ANK" evidence="3">
    <location>
        <begin position="220"/>
        <end position="252"/>
    </location>
</feature>
<dbReference type="RefSeq" id="XP_044717267.1">
    <property type="nucleotide sequence ID" value="XM_044867246.1"/>
</dbReference>
<dbReference type="EMBL" id="JAIZPD010000011">
    <property type="protein sequence ID" value="KAH0959754.1"/>
    <property type="molecule type" value="Genomic_DNA"/>
</dbReference>
<dbReference type="PANTHER" id="PTHR24198:SF165">
    <property type="entry name" value="ANKYRIN REPEAT-CONTAINING PROTEIN-RELATED"/>
    <property type="match status" value="1"/>
</dbReference>
<organism evidence="5 6">
    <name type="scientific">Hirsutella rhossiliensis</name>
    <dbReference type="NCBI Taxonomy" id="111463"/>
    <lineage>
        <taxon>Eukaryota</taxon>
        <taxon>Fungi</taxon>
        <taxon>Dikarya</taxon>
        <taxon>Ascomycota</taxon>
        <taxon>Pezizomycotina</taxon>
        <taxon>Sordariomycetes</taxon>
        <taxon>Hypocreomycetidae</taxon>
        <taxon>Hypocreales</taxon>
        <taxon>Ophiocordycipitaceae</taxon>
        <taxon>Hirsutella</taxon>
    </lineage>
</organism>
<evidence type="ECO:0000256" key="2">
    <source>
        <dbReference type="ARBA" id="ARBA00023043"/>
    </source>
</evidence>
<dbReference type="Pfam" id="PF12796">
    <property type="entry name" value="Ank_2"/>
    <property type="match status" value="1"/>
</dbReference>
<feature type="compositionally biased region" description="Polar residues" evidence="4">
    <location>
        <begin position="8"/>
        <end position="23"/>
    </location>
</feature>
<accession>A0A9P8MRC4</accession>
<reference evidence="5" key="1">
    <citation type="submission" date="2021-09" db="EMBL/GenBank/DDBJ databases">
        <title>A high-quality genome of the endoparasitic fungus Hirsutella rhossiliensis with a comparison of Hirsutella genomes reveals transposable elements contributing to genome size variation.</title>
        <authorList>
            <person name="Lin R."/>
            <person name="Jiao Y."/>
            <person name="Sun X."/>
            <person name="Ling J."/>
            <person name="Xie B."/>
            <person name="Cheng X."/>
        </authorList>
    </citation>
    <scope>NUCLEOTIDE SEQUENCE</scope>
    <source>
        <strain evidence="5">HR02</strain>
    </source>
</reference>
<dbReference type="AlphaFoldDB" id="A0A9P8MRC4"/>
<feature type="repeat" description="ANK" evidence="3">
    <location>
        <begin position="201"/>
        <end position="222"/>
    </location>
</feature>
<dbReference type="Gene3D" id="1.25.40.20">
    <property type="entry name" value="Ankyrin repeat-containing domain"/>
    <property type="match status" value="2"/>
</dbReference>
<keyword evidence="6" id="KW-1185">Reference proteome</keyword>
<evidence type="ECO:0000313" key="6">
    <source>
        <dbReference type="Proteomes" id="UP000824596"/>
    </source>
</evidence>
<feature type="region of interest" description="Disordered" evidence="4">
    <location>
        <begin position="1"/>
        <end position="44"/>
    </location>
</feature>
<dbReference type="PANTHER" id="PTHR24198">
    <property type="entry name" value="ANKYRIN REPEAT AND PROTEIN KINASE DOMAIN-CONTAINING PROTEIN"/>
    <property type="match status" value="1"/>
</dbReference>
<dbReference type="PROSITE" id="PS50088">
    <property type="entry name" value="ANK_REPEAT"/>
    <property type="match status" value="3"/>
</dbReference>
<dbReference type="InterPro" id="IPR036770">
    <property type="entry name" value="Ankyrin_rpt-contain_sf"/>
</dbReference>
<dbReference type="SUPFAM" id="SSF48403">
    <property type="entry name" value="Ankyrin repeat"/>
    <property type="match status" value="1"/>
</dbReference>
<name>A0A9P8MRC4_9HYPO</name>
<dbReference type="Proteomes" id="UP000824596">
    <property type="component" value="Unassembled WGS sequence"/>
</dbReference>
<evidence type="ECO:0000313" key="5">
    <source>
        <dbReference type="EMBL" id="KAH0959754.1"/>
    </source>
</evidence>
<comment type="caution">
    <text evidence="5">The sequence shown here is derived from an EMBL/GenBank/DDBJ whole genome shotgun (WGS) entry which is preliminary data.</text>
</comment>